<evidence type="ECO:0000313" key="2">
    <source>
        <dbReference type="Proteomes" id="UP000594014"/>
    </source>
</evidence>
<gene>
    <name evidence="1" type="primary">rsmD</name>
    <name evidence="1" type="ORF">FRZ06_05285</name>
</gene>
<name>A0ACD1A8S8_9FIRM</name>
<organism evidence="1 2">
    <name type="scientific">Anoxybacterium hadale</name>
    <dbReference type="NCBI Taxonomy" id="3408580"/>
    <lineage>
        <taxon>Bacteria</taxon>
        <taxon>Bacillati</taxon>
        <taxon>Bacillota</taxon>
        <taxon>Clostridia</taxon>
        <taxon>Peptostreptococcales</taxon>
        <taxon>Anaerovoracaceae</taxon>
        <taxon>Anoxybacterium</taxon>
    </lineage>
</organism>
<keyword evidence="1" id="KW-0489">Methyltransferase</keyword>
<dbReference type="EMBL" id="CP042469">
    <property type="protein sequence ID" value="QOX62800.1"/>
    <property type="molecule type" value="Genomic_DNA"/>
</dbReference>
<proteinExistence type="predicted"/>
<reference evidence="1" key="1">
    <citation type="submission" date="2019-08" db="EMBL/GenBank/DDBJ databases">
        <title>Genome sequence of Clostridiales bacterium MT110.</title>
        <authorList>
            <person name="Cao J."/>
        </authorList>
    </citation>
    <scope>NUCLEOTIDE SEQUENCE</scope>
    <source>
        <strain evidence="1">MT110</strain>
    </source>
</reference>
<dbReference type="EC" id="2.1.1.171" evidence="1"/>
<evidence type="ECO:0000313" key="1">
    <source>
        <dbReference type="EMBL" id="QOX62800.1"/>
    </source>
</evidence>
<dbReference type="Proteomes" id="UP000594014">
    <property type="component" value="Chromosome"/>
</dbReference>
<keyword evidence="2" id="KW-1185">Reference proteome</keyword>
<accession>A0ACD1A8S8</accession>
<keyword evidence="1" id="KW-0808">Transferase</keyword>
<protein>
    <submittedName>
        <fullName evidence="1">16S rRNA (Guanine(966)-N(2))-methyltransferase RsmD</fullName>
        <ecNumber evidence="1">2.1.1.171</ecNumber>
    </submittedName>
</protein>
<sequence>MKKEAAVLRIIAGELKGRRLFTPKDSNIRPTTDKVKESIFSMIAPYLEDAVVIDLFSGTGNLGLEALSRGAERCYFGDKSRSSMELTRQNIAYCKQEDRTVAILGDYEYVLRKIPEKADLIFLDPPYGKGLLEHCLELIAERSLLSEDGIIVAEHGIKTPMEDKLLGFTKIKEKKYGTIVISIYALGNAD</sequence>